<name>A0AAE0KIW5_9PEZI</name>
<accession>A0AAE0KIW5</accession>
<dbReference type="PANTHER" id="PTHR34502:SF6">
    <property type="entry name" value="DUF6594 DOMAIN-CONTAINING PROTEIN"/>
    <property type="match status" value="1"/>
</dbReference>
<evidence type="ECO:0000313" key="4">
    <source>
        <dbReference type="Proteomes" id="UP001287356"/>
    </source>
</evidence>
<evidence type="ECO:0000313" key="3">
    <source>
        <dbReference type="EMBL" id="KAK3376816.1"/>
    </source>
</evidence>
<proteinExistence type="predicted"/>
<organism evidence="3 4">
    <name type="scientific">Lasiosphaeria ovina</name>
    <dbReference type="NCBI Taxonomy" id="92902"/>
    <lineage>
        <taxon>Eukaryota</taxon>
        <taxon>Fungi</taxon>
        <taxon>Dikarya</taxon>
        <taxon>Ascomycota</taxon>
        <taxon>Pezizomycotina</taxon>
        <taxon>Sordariomycetes</taxon>
        <taxon>Sordariomycetidae</taxon>
        <taxon>Sordariales</taxon>
        <taxon>Lasiosphaeriaceae</taxon>
        <taxon>Lasiosphaeria</taxon>
    </lineage>
</organism>
<keyword evidence="4" id="KW-1185">Reference proteome</keyword>
<dbReference type="Proteomes" id="UP001287356">
    <property type="component" value="Unassembled WGS sequence"/>
</dbReference>
<dbReference type="InterPro" id="IPR046529">
    <property type="entry name" value="DUF6594"/>
</dbReference>
<reference evidence="3" key="2">
    <citation type="submission" date="2023-06" db="EMBL/GenBank/DDBJ databases">
        <authorList>
            <consortium name="Lawrence Berkeley National Laboratory"/>
            <person name="Haridas S."/>
            <person name="Hensen N."/>
            <person name="Bonometti L."/>
            <person name="Westerberg I."/>
            <person name="Brannstrom I.O."/>
            <person name="Guillou S."/>
            <person name="Cros-Aarteil S."/>
            <person name="Calhoun S."/>
            <person name="Kuo A."/>
            <person name="Mondo S."/>
            <person name="Pangilinan J."/>
            <person name="Riley R."/>
            <person name="Labutti K."/>
            <person name="Andreopoulos B."/>
            <person name="Lipzen A."/>
            <person name="Chen C."/>
            <person name="Yanf M."/>
            <person name="Daum C."/>
            <person name="Ng V."/>
            <person name="Clum A."/>
            <person name="Steindorff A."/>
            <person name="Ohm R."/>
            <person name="Martin F."/>
            <person name="Silar P."/>
            <person name="Natvig D."/>
            <person name="Lalanne C."/>
            <person name="Gautier V."/>
            <person name="Ament-Velasquez S.L."/>
            <person name="Kruys A."/>
            <person name="Hutchinson M.I."/>
            <person name="Powell A.J."/>
            <person name="Barry K."/>
            <person name="Miller A.N."/>
            <person name="Grigoriev I.V."/>
            <person name="Debuchy R."/>
            <person name="Gladieux P."/>
            <person name="Thoren M.H."/>
            <person name="Johannesson H."/>
        </authorList>
    </citation>
    <scope>NUCLEOTIDE SEQUENCE</scope>
    <source>
        <strain evidence="3">CBS 958.72</strain>
    </source>
</reference>
<evidence type="ECO:0000259" key="2">
    <source>
        <dbReference type="Pfam" id="PF20237"/>
    </source>
</evidence>
<dbReference type="AlphaFoldDB" id="A0AAE0KIW5"/>
<dbReference type="EMBL" id="JAULSN010000003">
    <property type="protein sequence ID" value="KAK3376816.1"/>
    <property type="molecule type" value="Genomic_DNA"/>
</dbReference>
<comment type="caution">
    <text evidence="3">The sequence shown here is derived from an EMBL/GenBank/DDBJ whole genome shotgun (WGS) entry which is preliminary data.</text>
</comment>
<feature type="compositionally biased region" description="Basic and acidic residues" evidence="1">
    <location>
        <begin position="184"/>
        <end position="197"/>
    </location>
</feature>
<feature type="compositionally biased region" description="Polar residues" evidence="1">
    <location>
        <begin position="171"/>
        <end position="182"/>
    </location>
</feature>
<feature type="region of interest" description="Disordered" evidence="1">
    <location>
        <begin position="1"/>
        <end position="20"/>
    </location>
</feature>
<dbReference type="PANTHER" id="PTHR34502">
    <property type="entry name" value="DUF6594 DOMAIN-CONTAINING PROTEIN-RELATED"/>
    <property type="match status" value="1"/>
</dbReference>
<protein>
    <recommendedName>
        <fullName evidence="2">DUF6594 domain-containing protein</fullName>
    </recommendedName>
</protein>
<feature type="region of interest" description="Disordered" evidence="1">
    <location>
        <begin position="87"/>
        <end position="292"/>
    </location>
</feature>
<evidence type="ECO:0000256" key="1">
    <source>
        <dbReference type="SAM" id="MobiDB-lite"/>
    </source>
</evidence>
<gene>
    <name evidence="3" type="ORF">B0T24DRAFT_677679</name>
</gene>
<feature type="compositionally biased region" description="Polar residues" evidence="1">
    <location>
        <begin position="133"/>
        <end position="163"/>
    </location>
</feature>
<reference evidence="3" key="1">
    <citation type="journal article" date="2023" name="Mol. Phylogenet. Evol.">
        <title>Genome-scale phylogeny and comparative genomics of the fungal order Sordariales.</title>
        <authorList>
            <person name="Hensen N."/>
            <person name="Bonometti L."/>
            <person name="Westerberg I."/>
            <person name="Brannstrom I.O."/>
            <person name="Guillou S."/>
            <person name="Cros-Aarteil S."/>
            <person name="Calhoun S."/>
            <person name="Haridas S."/>
            <person name="Kuo A."/>
            <person name="Mondo S."/>
            <person name="Pangilinan J."/>
            <person name="Riley R."/>
            <person name="LaButti K."/>
            <person name="Andreopoulos B."/>
            <person name="Lipzen A."/>
            <person name="Chen C."/>
            <person name="Yan M."/>
            <person name="Daum C."/>
            <person name="Ng V."/>
            <person name="Clum A."/>
            <person name="Steindorff A."/>
            <person name="Ohm R.A."/>
            <person name="Martin F."/>
            <person name="Silar P."/>
            <person name="Natvig D.O."/>
            <person name="Lalanne C."/>
            <person name="Gautier V."/>
            <person name="Ament-Velasquez S.L."/>
            <person name="Kruys A."/>
            <person name="Hutchinson M.I."/>
            <person name="Powell A.J."/>
            <person name="Barry K."/>
            <person name="Miller A.N."/>
            <person name="Grigoriev I.V."/>
            <person name="Debuchy R."/>
            <person name="Gladieux P."/>
            <person name="Hiltunen Thoren M."/>
            <person name="Johannesson H."/>
        </authorList>
    </citation>
    <scope>NUCLEOTIDE SEQUENCE</scope>
    <source>
        <strain evidence="3">CBS 958.72</strain>
    </source>
</reference>
<feature type="domain" description="DUF6594" evidence="2">
    <location>
        <begin position="283"/>
        <end position="532"/>
    </location>
</feature>
<sequence>MSLPKGEGGTPAIRRYSSRGSELVVAANNDEDRSTRAVDFNSDDADSVAPFCTRSNPVVLTPGISHTSAVGQPGGSSPPLLMQTAVDHHGEAEATEPAETENPHKPDALSFLESDSPAVTEEQIRRTIAEAANNWSPRSAWSPSSIDSNGQASAADTYATTPEPSLDGEILSTTFRQRSPPSSEDGHDDTRKTEQTRPAHTRQRRFPSGIDAESRYGTPEMPRGSAKHPHFPPNELQPRLPGRGQGHTKHLPRAEKLPMSGYELLSAKLSNTRGRSRRRSGGAKEMPTAKGEPSIKPIYRRFEALNHRLLLHLQDELSELEEQLHRLDTADTQTRRLQNPELILPASRRAEYMSGGELQWHKTDLLGKIGFKLGQYNHVLTSFAETQHLSRAAMADVEDYRTYLATQNPIAEIETRFLDPAEDLVCLAPDRPPASISDSCSSAMSPALSDDALTPMPRKMSFGLSVPPARPPRKARPPPRPVGRTLSLGQSACLAAVAVVLPTMAFPVVTDFLGRMALVLVAGLAVTALQRTLADVEGGQDFHGTDTLTVGAMYGVIMATMAAVM</sequence>
<dbReference type="Pfam" id="PF20237">
    <property type="entry name" value="DUF6594"/>
    <property type="match status" value="1"/>
</dbReference>
<feature type="region of interest" description="Disordered" evidence="1">
    <location>
        <begin position="462"/>
        <end position="483"/>
    </location>
</feature>